<dbReference type="NCBIfam" id="NF005559">
    <property type="entry name" value="PRK07231.1"/>
    <property type="match status" value="1"/>
</dbReference>
<keyword evidence="4" id="KW-0443">Lipid metabolism</keyword>
<dbReference type="EMBL" id="RSAA01000010">
    <property type="protein sequence ID" value="RRO16871.1"/>
    <property type="molecule type" value="Genomic_DNA"/>
</dbReference>
<dbReference type="Gene3D" id="3.40.50.720">
    <property type="entry name" value="NAD(P)-binding Rossmann-like Domain"/>
    <property type="match status" value="1"/>
</dbReference>
<dbReference type="PRINTS" id="PR00081">
    <property type="entry name" value="GDHRDH"/>
</dbReference>
<sequence length="267" mass="27794">MGNELEGKIAVVTGGAAGLGLAMVERFQAEGAKVVVADIDRAKGAALAEQLGPDVLFVETDVSKSSQVEALVATTVERFGGLHVMVNNAGIPTAMTMRFLDDDLADFQRVIDVDLLGVMLGTQHAGRHMAAHGGGAIINITSIGGIHAGCAEWSYRAAKAGVAHFSKCVAIDLAREDIRVNCIAPGAVVSDILSTATAQLEPGTAEKLRDIMRSIRPLDRQGTPEDIAEAALYFAGERSRYVTGTVLPVDGGMTAGHPNNPLADAHG</sequence>
<dbReference type="Pfam" id="PF13561">
    <property type="entry name" value="adh_short_C2"/>
    <property type="match status" value="1"/>
</dbReference>
<evidence type="ECO:0000256" key="3">
    <source>
        <dbReference type="ARBA" id="ARBA00023027"/>
    </source>
</evidence>
<dbReference type="GO" id="GO:0016491">
    <property type="term" value="F:oxidoreductase activity"/>
    <property type="evidence" value="ECO:0007669"/>
    <property type="project" value="UniProtKB-KW"/>
</dbReference>
<dbReference type="AlphaFoldDB" id="A0A3R8Q4Q3"/>
<dbReference type="SUPFAM" id="SSF51735">
    <property type="entry name" value="NAD(P)-binding Rossmann-fold domains"/>
    <property type="match status" value="1"/>
</dbReference>
<accession>A0A3R8Q4Q3</accession>
<dbReference type="InterPro" id="IPR036291">
    <property type="entry name" value="NAD(P)-bd_dom_sf"/>
</dbReference>
<dbReference type="CDD" id="cd05233">
    <property type="entry name" value="SDR_c"/>
    <property type="match status" value="1"/>
</dbReference>
<keyword evidence="3" id="KW-0520">NAD</keyword>
<reference evidence="6 7" key="1">
    <citation type="submission" date="2018-11" db="EMBL/GenBank/DDBJ databases">
        <title>Saccharopolyspora rhizosphaerae sp. nov., an actinomycete isolated from rhizosphere soil in Thailand.</title>
        <authorList>
            <person name="Intra B."/>
            <person name="Euanorasetr J."/>
            <person name="Take A."/>
            <person name="Inahashi Y."/>
            <person name="Mori M."/>
            <person name="Panbangred W."/>
            <person name="Matsumoto A."/>
        </authorList>
    </citation>
    <scope>NUCLEOTIDE SEQUENCE [LARGE SCALE GENOMIC DNA]</scope>
    <source>
        <strain evidence="6 7">H219</strain>
    </source>
</reference>
<evidence type="ECO:0000256" key="4">
    <source>
        <dbReference type="ARBA" id="ARBA00023098"/>
    </source>
</evidence>
<evidence type="ECO:0000256" key="5">
    <source>
        <dbReference type="ARBA" id="ARBA00023221"/>
    </source>
</evidence>
<dbReference type="OrthoDB" id="286404at2"/>
<dbReference type="FunFam" id="3.40.50.720:FF:000084">
    <property type="entry name" value="Short-chain dehydrogenase reductase"/>
    <property type="match status" value="1"/>
</dbReference>
<proteinExistence type="inferred from homology"/>
<keyword evidence="2" id="KW-0560">Oxidoreductase</keyword>
<evidence type="ECO:0000313" key="7">
    <source>
        <dbReference type="Proteomes" id="UP000274515"/>
    </source>
</evidence>
<evidence type="ECO:0000313" key="6">
    <source>
        <dbReference type="EMBL" id="RRO16871.1"/>
    </source>
</evidence>
<name>A0A3R8Q4Q3_9PSEU</name>
<dbReference type="PANTHER" id="PTHR43180">
    <property type="entry name" value="3-OXOACYL-(ACYL-CARRIER-PROTEIN) REDUCTASE (AFU_ORTHOLOGUE AFUA_6G11210)"/>
    <property type="match status" value="1"/>
</dbReference>
<dbReference type="RefSeq" id="WP_125090197.1">
    <property type="nucleotide sequence ID" value="NZ_RSAA01000010.1"/>
</dbReference>
<dbReference type="PANTHER" id="PTHR43180:SF28">
    <property type="entry name" value="NAD(P)-BINDING ROSSMANN-FOLD SUPERFAMILY PROTEIN"/>
    <property type="match status" value="1"/>
</dbReference>
<evidence type="ECO:0000256" key="1">
    <source>
        <dbReference type="ARBA" id="ARBA00006484"/>
    </source>
</evidence>
<gene>
    <name evidence="6" type="ORF">EIL87_11280</name>
</gene>
<dbReference type="Proteomes" id="UP000274515">
    <property type="component" value="Unassembled WGS sequence"/>
</dbReference>
<comment type="similarity">
    <text evidence="1">Belongs to the short-chain dehydrogenases/reductases (SDR) family.</text>
</comment>
<dbReference type="GO" id="GO:0008202">
    <property type="term" value="P:steroid metabolic process"/>
    <property type="evidence" value="ECO:0007669"/>
    <property type="project" value="UniProtKB-KW"/>
</dbReference>
<dbReference type="InterPro" id="IPR002347">
    <property type="entry name" value="SDR_fam"/>
</dbReference>
<evidence type="ECO:0000256" key="2">
    <source>
        <dbReference type="ARBA" id="ARBA00023002"/>
    </source>
</evidence>
<protein>
    <submittedName>
        <fullName evidence="6">SDR family oxidoreductase</fullName>
    </submittedName>
</protein>
<keyword evidence="7" id="KW-1185">Reference proteome</keyword>
<comment type="caution">
    <text evidence="6">The sequence shown here is derived from an EMBL/GenBank/DDBJ whole genome shotgun (WGS) entry which is preliminary data.</text>
</comment>
<organism evidence="6 7">
    <name type="scientific">Saccharopolyspora rhizosphaerae</name>
    <dbReference type="NCBI Taxonomy" id="2492662"/>
    <lineage>
        <taxon>Bacteria</taxon>
        <taxon>Bacillati</taxon>
        <taxon>Actinomycetota</taxon>
        <taxon>Actinomycetes</taxon>
        <taxon>Pseudonocardiales</taxon>
        <taxon>Pseudonocardiaceae</taxon>
        <taxon>Saccharopolyspora</taxon>
    </lineage>
</organism>
<keyword evidence="5" id="KW-0753">Steroid metabolism</keyword>
<dbReference type="PRINTS" id="PR00080">
    <property type="entry name" value="SDRFAMILY"/>
</dbReference>